<comment type="function">
    <text evidence="3">Binds together with bS18 to 16S ribosomal RNA.</text>
</comment>
<sequence length="96" mass="10444">MNYELTIALKPDLAPEKSKNITGEVEAAVQRLGGKTVKVESLGVRSLAYSIKGSGQASFGRFQLELSPDKVRDLRSQLEREESIIRVLIVKGGGTN</sequence>
<dbReference type="GO" id="GO:0005840">
    <property type="term" value="C:ribosome"/>
    <property type="evidence" value="ECO:0007669"/>
    <property type="project" value="UniProtKB-KW"/>
</dbReference>
<keyword evidence="3" id="KW-0687">Ribonucleoprotein</keyword>
<dbReference type="EMBL" id="MEUW01000013">
    <property type="protein sequence ID" value="OGC44664.1"/>
    <property type="molecule type" value="Genomic_DNA"/>
</dbReference>
<dbReference type="GO" id="GO:0006412">
    <property type="term" value="P:translation"/>
    <property type="evidence" value="ECO:0007669"/>
    <property type="project" value="UniProtKB-UniRule"/>
</dbReference>
<dbReference type="Proteomes" id="UP000176583">
    <property type="component" value="Unassembled WGS sequence"/>
</dbReference>
<name>A0A1F4UI78_UNCKA</name>
<comment type="similarity">
    <text evidence="1 3">Belongs to the bacterial ribosomal protein bS6 family.</text>
</comment>
<keyword evidence="3" id="KW-0694">RNA-binding</keyword>
<keyword evidence="3" id="KW-0699">rRNA-binding</keyword>
<evidence type="ECO:0000313" key="4">
    <source>
        <dbReference type="EMBL" id="OGC44664.1"/>
    </source>
</evidence>
<dbReference type="STRING" id="1802613.A2V54_00715"/>
<keyword evidence="3 4" id="KW-0689">Ribosomal protein</keyword>
<dbReference type="Gene3D" id="3.30.70.60">
    <property type="match status" value="1"/>
</dbReference>
<dbReference type="InterPro" id="IPR035980">
    <property type="entry name" value="Ribosomal_bS6_sf"/>
</dbReference>
<organism evidence="4 5">
    <name type="scientific">candidate division WWE3 bacterium RBG_19FT_COMBO_53_11</name>
    <dbReference type="NCBI Taxonomy" id="1802613"/>
    <lineage>
        <taxon>Bacteria</taxon>
        <taxon>Katanobacteria</taxon>
    </lineage>
</organism>
<evidence type="ECO:0000256" key="3">
    <source>
        <dbReference type="HAMAP-Rule" id="MF_00360"/>
    </source>
</evidence>
<dbReference type="SUPFAM" id="SSF54995">
    <property type="entry name" value="Ribosomal protein S6"/>
    <property type="match status" value="1"/>
</dbReference>
<evidence type="ECO:0000313" key="5">
    <source>
        <dbReference type="Proteomes" id="UP000176583"/>
    </source>
</evidence>
<dbReference type="GO" id="GO:0070181">
    <property type="term" value="F:small ribosomal subunit rRNA binding"/>
    <property type="evidence" value="ECO:0007669"/>
    <property type="project" value="TreeGrafter"/>
</dbReference>
<dbReference type="GO" id="GO:1990904">
    <property type="term" value="C:ribonucleoprotein complex"/>
    <property type="evidence" value="ECO:0007669"/>
    <property type="project" value="UniProtKB-KW"/>
</dbReference>
<evidence type="ECO:0000256" key="2">
    <source>
        <dbReference type="ARBA" id="ARBA00035294"/>
    </source>
</evidence>
<dbReference type="Pfam" id="PF01250">
    <property type="entry name" value="Ribosomal_S6"/>
    <property type="match status" value="1"/>
</dbReference>
<accession>A0A1F4UI78</accession>
<reference evidence="4 5" key="1">
    <citation type="journal article" date="2016" name="Nat. Commun.">
        <title>Thousands of microbial genomes shed light on interconnected biogeochemical processes in an aquifer system.</title>
        <authorList>
            <person name="Anantharaman K."/>
            <person name="Brown C.T."/>
            <person name="Hug L.A."/>
            <person name="Sharon I."/>
            <person name="Castelle C.J."/>
            <person name="Probst A.J."/>
            <person name="Thomas B.C."/>
            <person name="Singh A."/>
            <person name="Wilkins M.J."/>
            <person name="Karaoz U."/>
            <person name="Brodie E.L."/>
            <person name="Williams K.H."/>
            <person name="Hubbard S.S."/>
            <person name="Banfield J.F."/>
        </authorList>
    </citation>
    <scope>NUCLEOTIDE SEQUENCE [LARGE SCALE GENOMIC DNA]</scope>
</reference>
<protein>
    <recommendedName>
        <fullName evidence="2 3">Small ribosomal subunit protein bS6</fullName>
    </recommendedName>
</protein>
<comment type="caution">
    <text evidence="4">The sequence shown here is derived from an EMBL/GenBank/DDBJ whole genome shotgun (WGS) entry which is preliminary data.</text>
</comment>
<dbReference type="PANTHER" id="PTHR21011">
    <property type="entry name" value="MITOCHONDRIAL 28S RIBOSOMAL PROTEIN S6"/>
    <property type="match status" value="1"/>
</dbReference>
<dbReference type="CDD" id="cd00473">
    <property type="entry name" value="bS6"/>
    <property type="match status" value="1"/>
</dbReference>
<dbReference type="AlphaFoldDB" id="A0A1F4UI78"/>
<dbReference type="NCBIfam" id="TIGR00166">
    <property type="entry name" value="S6"/>
    <property type="match status" value="1"/>
</dbReference>
<dbReference type="PANTHER" id="PTHR21011:SF1">
    <property type="entry name" value="SMALL RIBOSOMAL SUBUNIT PROTEIN BS6M"/>
    <property type="match status" value="1"/>
</dbReference>
<gene>
    <name evidence="3" type="primary">rpsF</name>
    <name evidence="4" type="ORF">A2V54_00715</name>
</gene>
<dbReference type="HAMAP" id="MF_00360">
    <property type="entry name" value="Ribosomal_bS6"/>
    <property type="match status" value="1"/>
</dbReference>
<proteinExistence type="inferred from homology"/>
<dbReference type="GO" id="GO:0005737">
    <property type="term" value="C:cytoplasm"/>
    <property type="evidence" value="ECO:0007669"/>
    <property type="project" value="UniProtKB-ARBA"/>
</dbReference>
<dbReference type="GO" id="GO:0003735">
    <property type="term" value="F:structural constituent of ribosome"/>
    <property type="evidence" value="ECO:0007669"/>
    <property type="project" value="InterPro"/>
</dbReference>
<dbReference type="InterPro" id="IPR014717">
    <property type="entry name" value="Transl_elong_EF1B/ribsomal_bS6"/>
</dbReference>
<dbReference type="InterPro" id="IPR000529">
    <property type="entry name" value="Ribosomal_bS6"/>
</dbReference>
<dbReference type="InterPro" id="IPR020814">
    <property type="entry name" value="Ribosomal_S6_plastid/chlpt"/>
</dbReference>
<evidence type="ECO:0000256" key="1">
    <source>
        <dbReference type="ARBA" id="ARBA00009512"/>
    </source>
</evidence>